<organism evidence="1 2">
    <name type="scientific">Gnathostoma spinigerum</name>
    <dbReference type="NCBI Taxonomy" id="75299"/>
    <lineage>
        <taxon>Eukaryota</taxon>
        <taxon>Metazoa</taxon>
        <taxon>Ecdysozoa</taxon>
        <taxon>Nematoda</taxon>
        <taxon>Chromadorea</taxon>
        <taxon>Rhabditida</taxon>
        <taxon>Spirurina</taxon>
        <taxon>Gnathostomatomorpha</taxon>
        <taxon>Gnathostomatoidea</taxon>
        <taxon>Gnathostomatidae</taxon>
        <taxon>Gnathostoma</taxon>
    </lineage>
</organism>
<dbReference type="EMBL" id="JBGFUD010014918">
    <property type="protein sequence ID" value="MFH4984020.1"/>
    <property type="molecule type" value="Genomic_DNA"/>
</dbReference>
<gene>
    <name evidence="1" type="ORF">AB6A40_010729</name>
</gene>
<dbReference type="Proteomes" id="UP001608902">
    <property type="component" value="Unassembled WGS sequence"/>
</dbReference>
<accession>A0ABD6EVP2</accession>
<evidence type="ECO:0000313" key="1">
    <source>
        <dbReference type="EMBL" id="MFH4984020.1"/>
    </source>
</evidence>
<proteinExistence type="predicted"/>
<comment type="caution">
    <text evidence="1">The sequence shown here is derived from an EMBL/GenBank/DDBJ whole genome shotgun (WGS) entry which is preliminary data.</text>
</comment>
<evidence type="ECO:0000313" key="2">
    <source>
        <dbReference type="Proteomes" id="UP001608902"/>
    </source>
</evidence>
<reference evidence="1 2" key="1">
    <citation type="submission" date="2024-08" db="EMBL/GenBank/DDBJ databases">
        <title>Gnathostoma spinigerum genome.</title>
        <authorList>
            <person name="Gonzalez-Bertolin B."/>
            <person name="Monzon S."/>
            <person name="Zaballos A."/>
            <person name="Jimenez P."/>
            <person name="Dekumyoy P."/>
            <person name="Varona S."/>
            <person name="Cuesta I."/>
            <person name="Sumanam S."/>
            <person name="Adisakwattana P."/>
            <person name="Gasser R.B."/>
            <person name="Hernandez-Gonzalez A."/>
            <person name="Young N.D."/>
            <person name="Perteguer M.J."/>
        </authorList>
    </citation>
    <scope>NUCLEOTIDE SEQUENCE [LARGE SCALE GENOMIC DNA]</scope>
    <source>
        <strain evidence="1">AL3</strain>
        <tissue evidence="1">Liver</tissue>
    </source>
</reference>
<name>A0ABD6EVP2_9BILA</name>
<keyword evidence="2" id="KW-1185">Reference proteome</keyword>
<sequence length="134" mass="15820">MITERGQPIDMIYIVQQQWSNRVKLFIDILNFVERFRRYSLNDLRRQQFVIIDQRPMYVDFDDVIRSSDSDTDKELARRTFKGIMKDIVMYGMPDVAVPLMDSLDEQHRNGTISLAEIRATILRMRELCGDSSP</sequence>
<protein>
    <submittedName>
        <fullName evidence="1">Uncharacterized protein</fullName>
    </submittedName>
</protein>
<dbReference type="AlphaFoldDB" id="A0ABD6EVP2"/>